<dbReference type="InterPro" id="IPR032675">
    <property type="entry name" value="LRR_dom_sf"/>
</dbReference>
<evidence type="ECO:0000313" key="5">
    <source>
        <dbReference type="Proteomes" id="UP000604046"/>
    </source>
</evidence>
<dbReference type="Gene3D" id="3.80.10.10">
    <property type="entry name" value="Ribonuclease Inhibitor"/>
    <property type="match status" value="1"/>
</dbReference>
<dbReference type="SMART" id="SM00368">
    <property type="entry name" value="LRR_RI"/>
    <property type="match status" value="4"/>
</dbReference>
<dbReference type="GO" id="GO:0005096">
    <property type="term" value="F:GTPase activator activity"/>
    <property type="evidence" value="ECO:0007669"/>
    <property type="project" value="UniProtKB-KW"/>
</dbReference>
<dbReference type="GO" id="GO:0005634">
    <property type="term" value="C:nucleus"/>
    <property type="evidence" value="ECO:0007669"/>
    <property type="project" value="TreeGrafter"/>
</dbReference>
<gene>
    <name evidence="4" type="primary">Nod2</name>
    <name evidence="4" type="ORF">SNAT2548_LOCUS27366</name>
</gene>
<dbReference type="Pfam" id="PF13516">
    <property type="entry name" value="LRR_6"/>
    <property type="match status" value="5"/>
</dbReference>
<accession>A0A812SQP0</accession>
<keyword evidence="1" id="KW-0343">GTPase activation</keyword>
<keyword evidence="2" id="KW-0433">Leucine-rich repeat</keyword>
<dbReference type="GO" id="GO:0005829">
    <property type="term" value="C:cytosol"/>
    <property type="evidence" value="ECO:0007669"/>
    <property type="project" value="TreeGrafter"/>
</dbReference>
<keyword evidence="3" id="KW-0677">Repeat</keyword>
<dbReference type="OrthoDB" id="78308at2759"/>
<sequence length="228" mass="23403">MKLCPCQVLIPAAASSSSLSKLYLSSPREDACWSICTEALARFFAGKSSVLDLSHLQLPEPLVQAVAIAAGCVKDIELLLCGAPDSSSLLKALGALPASLLHKLNASGNAMLGDDGIKALAECIKTAPLHTLSLANTGIGTAGIEALAMWLNFAKGLQALDLSENPGIADDGAKALADWVESISLQTLRLANTGIGTAGIEVLAMNLMEGLQVLDLSNNPGIADDGAK</sequence>
<dbReference type="PANTHER" id="PTHR24113">
    <property type="entry name" value="RAN GTPASE-ACTIVATING PROTEIN 1"/>
    <property type="match status" value="1"/>
</dbReference>
<name>A0A812SQP0_9DINO</name>
<dbReference type="SUPFAM" id="SSF52047">
    <property type="entry name" value="RNI-like"/>
    <property type="match status" value="1"/>
</dbReference>
<organism evidence="4 5">
    <name type="scientific">Symbiodinium natans</name>
    <dbReference type="NCBI Taxonomy" id="878477"/>
    <lineage>
        <taxon>Eukaryota</taxon>
        <taxon>Sar</taxon>
        <taxon>Alveolata</taxon>
        <taxon>Dinophyceae</taxon>
        <taxon>Suessiales</taxon>
        <taxon>Symbiodiniaceae</taxon>
        <taxon>Symbiodinium</taxon>
    </lineage>
</organism>
<dbReference type="GO" id="GO:0006913">
    <property type="term" value="P:nucleocytoplasmic transport"/>
    <property type="evidence" value="ECO:0007669"/>
    <property type="project" value="TreeGrafter"/>
</dbReference>
<dbReference type="Proteomes" id="UP000604046">
    <property type="component" value="Unassembled WGS sequence"/>
</dbReference>
<dbReference type="InterPro" id="IPR027038">
    <property type="entry name" value="RanGap"/>
</dbReference>
<reference evidence="4" key="1">
    <citation type="submission" date="2021-02" db="EMBL/GenBank/DDBJ databases">
        <authorList>
            <person name="Dougan E. K."/>
            <person name="Rhodes N."/>
            <person name="Thang M."/>
            <person name="Chan C."/>
        </authorList>
    </citation>
    <scope>NUCLEOTIDE SEQUENCE</scope>
</reference>
<dbReference type="GO" id="GO:0031267">
    <property type="term" value="F:small GTPase binding"/>
    <property type="evidence" value="ECO:0007669"/>
    <property type="project" value="TreeGrafter"/>
</dbReference>
<evidence type="ECO:0000256" key="3">
    <source>
        <dbReference type="ARBA" id="ARBA00022737"/>
    </source>
</evidence>
<evidence type="ECO:0000256" key="1">
    <source>
        <dbReference type="ARBA" id="ARBA00022468"/>
    </source>
</evidence>
<dbReference type="EMBL" id="CAJNDS010002465">
    <property type="protein sequence ID" value="CAE7487954.1"/>
    <property type="molecule type" value="Genomic_DNA"/>
</dbReference>
<proteinExistence type="predicted"/>
<protein>
    <submittedName>
        <fullName evidence="4">Nod2 protein</fullName>
    </submittedName>
</protein>
<evidence type="ECO:0000313" key="4">
    <source>
        <dbReference type="EMBL" id="CAE7487954.1"/>
    </source>
</evidence>
<dbReference type="AlphaFoldDB" id="A0A812SQP0"/>
<keyword evidence="5" id="KW-1185">Reference proteome</keyword>
<dbReference type="InterPro" id="IPR001611">
    <property type="entry name" value="Leu-rich_rpt"/>
</dbReference>
<evidence type="ECO:0000256" key="2">
    <source>
        <dbReference type="ARBA" id="ARBA00022614"/>
    </source>
</evidence>
<feature type="non-terminal residue" evidence="4">
    <location>
        <position position="1"/>
    </location>
</feature>
<dbReference type="GO" id="GO:0048471">
    <property type="term" value="C:perinuclear region of cytoplasm"/>
    <property type="evidence" value="ECO:0007669"/>
    <property type="project" value="TreeGrafter"/>
</dbReference>
<dbReference type="PANTHER" id="PTHR24113:SF12">
    <property type="entry name" value="RAN GTPASE-ACTIVATING PROTEIN 1"/>
    <property type="match status" value="1"/>
</dbReference>
<comment type="caution">
    <text evidence="4">The sequence shown here is derived from an EMBL/GenBank/DDBJ whole genome shotgun (WGS) entry which is preliminary data.</text>
</comment>